<keyword evidence="3" id="KW-1185">Reference proteome</keyword>
<evidence type="ECO:0000313" key="2">
    <source>
        <dbReference type="EMBL" id="TKR57963.1"/>
    </source>
</evidence>
<reference evidence="2 3" key="2">
    <citation type="journal article" date="2019" name="G3 (Bethesda)">
        <title>Hybrid Assembly of the Genome of the Entomopathogenic Nematode Steinernema carpocapsae Identifies the X-Chromosome.</title>
        <authorList>
            <person name="Serra L."/>
            <person name="Macchietto M."/>
            <person name="Macias-Munoz A."/>
            <person name="McGill C.J."/>
            <person name="Rodriguez I.M."/>
            <person name="Rodriguez B."/>
            <person name="Murad R."/>
            <person name="Mortazavi A."/>
        </authorList>
    </citation>
    <scope>NUCLEOTIDE SEQUENCE [LARGE SCALE GENOMIC DNA]</scope>
    <source>
        <strain evidence="2 3">ALL</strain>
    </source>
</reference>
<reference evidence="2 3" key="1">
    <citation type="journal article" date="2015" name="Genome Biol.">
        <title>Comparative genomics of Steinernema reveals deeply conserved gene regulatory networks.</title>
        <authorList>
            <person name="Dillman A.R."/>
            <person name="Macchietto M."/>
            <person name="Porter C.F."/>
            <person name="Rogers A."/>
            <person name="Williams B."/>
            <person name="Antoshechkin I."/>
            <person name="Lee M.M."/>
            <person name="Goodwin Z."/>
            <person name="Lu X."/>
            <person name="Lewis E.E."/>
            <person name="Goodrich-Blair H."/>
            <person name="Stock S.P."/>
            <person name="Adams B.J."/>
            <person name="Sternberg P.W."/>
            <person name="Mortazavi A."/>
        </authorList>
    </citation>
    <scope>NUCLEOTIDE SEQUENCE [LARGE SCALE GENOMIC DNA]</scope>
    <source>
        <strain evidence="2 3">ALL</strain>
    </source>
</reference>
<dbReference type="Proteomes" id="UP000298663">
    <property type="component" value="Unassembled WGS sequence"/>
</dbReference>
<organism evidence="2 3">
    <name type="scientific">Steinernema carpocapsae</name>
    <name type="common">Entomopathogenic nematode</name>
    <dbReference type="NCBI Taxonomy" id="34508"/>
    <lineage>
        <taxon>Eukaryota</taxon>
        <taxon>Metazoa</taxon>
        <taxon>Ecdysozoa</taxon>
        <taxon>Nematoda</taxon>
        <taxon>Chromadorea</taxon>
        <taxon>Rhabditida</taxon>
        <taxon>Tylenchina</taxon>
        <taxon>Panagrolaimomorpha</taxon>
        <taxon>Strongyloidoidea</taxon>
        <taxon>Steinernematidae</taxon>
        <taxon>Steinernema</taxon>
    </lineage>
</organism>
<accession>A0A4U5LPV4</accession>
<protein>
    <submittedName>
        <fullName evidence="2">Uncharacterized protein</fullName>
    </submittedName>
</protein>
<dbReference type="AlphaFoldDB" id="A0A4U5LPV4"/>
<sequence length="84" mass="9262">MEEGAEEGGSEEIKGLDGFDNRTSIDAEPEAGACENEVRSCRSGNRRGSSFVRFSSWICSSLDRAKGKLGVEFLRESWKDRGVE</sequence>
<gene>
    <name evidence="2" type="ORF">L596_030597</name>
</gene>
<proteinExistence type="predicted"/>
<evidence type="ECO:0000313" key="3">
    <source>
        <dbReference type="Proteomes" id="UP000298663"/>
    </source>
</evidence>
<feature type="compositionally biased region" description="Acidic residues" evidence="1">
    <location>
        <begin position="1"/>
        <end position="10"/>
    </location>
</feature>
<evidence type="ECO:0000256" key="1">
    <source>
        <dbReference type="SAM" id="MobiDB-lite"/>
    </source>
</evidence>
<feature type="compositionally biased region" description="Basic and acidic residues" evidence="1">
    <location>
        <begin position="11"/>
        <end position="25"/>
    </location>
</feature>
<comment type="caution">
    <text evidence="2">The sequence shown here is derived from an EMBL/GenBank/DDBJ whole genome shotgun (WGS) entry which is preliminary data.</text>
</comment>
<feature type="region of interest" description="Disordered" evidence="1">
    <location>
        <begin position="1"/>
        <end position="29"/>
    </location>
</feature>
<dbReference type="EMBL" id="AZBU02000014">
    <property type="protein sequence ID" value="TKR57963.1"/>
    <property type="molecule type" value="Genomic_DNA"/>
</dbReference>
<name>A0A4U5LPV4_STECR</name>